<accession>A0A0B2REP2</accession>
<keyword evidence="1 3" id="KW-0808">Transferase</keyword>
<dbReference type="PANTHER" id="PTHR31625">
    <property type="match status" value="1"/>
</dbReference>
<dbReference type="EMBL" id="QZWG01000008">
    <property type="protein sequence ID" value="RZB98694.1"/>
    <property type="molecule type" value="Genomic_DNA"/>
</dbReference>
<evidence type="ECO:0000313" key="5">
    <source>
        <dbReference type="Proteomes" id="UP000289340"/>
    </source>
</evidence>
<keyword evidence="2 3" id="KW-0012">Acyltransferase</keyword>
<dbReference type="Proteomes" id="UP000289340">
    <property type="component" value="Chromosome 8"/>
</dbReference>
<dbReference type="Gramene" id="XM_028389242.1">
    <property type="protein sequence ID" value="XP_028245043.1"/>
    <property type="gene ID" value="LOC114422739"/>
</dbReference>
<dbReference type="AlphaFoldDB" id="A0A0B2REP2"/>
<dbReference type="Gene3D" id="3.30.559.10">
    <property type="entry name" value="Chloramphenicol acetyltransferase-like domain"/>
    <property type="match status" value="2"/>
</dbReference>
<evidence type="ECO:0000256" key="1">
    <source>
        <dbReference type="ARBA" id="ARBA00022679"/>
    </source>
</evidence>
<dbReference type="InterPro" id="IPR051504">
    <property type="entry name" value="Plant_metabolite_acyltrans"/>
</dbReference>
<reference evidence="4 5" key="2">
    <citation type="submission" date="2018-09" db="EMBL/GenBank/DDBJ databases">
        <title>A high-quality reference genome of wild soybean provides a powerful tool to mine soybean genomes.</title>
        <authorList>
            <person name="Xie M."/>
            <person name="Chung C.Y.L."/>
            <person name="Li M.-W."/>
            <person name="Wong F.-L."/>
            <person name="Chan T.-F."/>
            <person name="Lam H.-M."/>
        </authorList>
    </citation>
    <scope>NUCLEOTIDE SEQUENCE [LARGE SCALE GENOMIC DNA]</scope>
    <source>
        <strain evidence="5">cv. W05</strain>
        <tissue evidence="4">Hypocotyl of etiolated seedlings</tissue>
    </source>
</reference>
<gene>
    <name evidence="4" type="ORF">D0Y65_021547</name>
    <name evidence="3" type="ORF">glysoja_037839</name>
</gene>
<evidence type="ECO:0000256" key="2">
    <source>
        <dbReference type="ARBA" id="ARBA00023315"/>
    </source>
</evidence>
<dbReference type="Pfam" id="PF02458">
    <property type="entry name" value="Transferase"/>
    <property type="match status" value="1"/>
</dbReference>
<dbReference type="EMBL" id="KN651835">
    <property type="protein sequence ID" value="KHN30328.1"/>
    <property type="molecule type" value="Genomic_DNA"/>
</dbReference>
<reference evidence="3" key="1">
    <citation type="submission" date="2014-07" db="EMBL/GenBank/DDBJ databases">
        <title>Identification of a novel salt tolerance gene in wild soybean by whole-genome sequencing.</title>
        <authorList>
            <person name="Lam H.-M."/>
            <person name="Qi X."/>
            <person name="Li M.-W."/>
            <person name="Liu X."/>
            <person name="Xie M."/>
            <person name="Ni M."/>
            <person name="Xu X."/>
        </authorList>
    </citation>
    <scope>NUCLEOTIDE SEQUENCE [LARGE SCALE GENOMIC DNA]</scope>
    <source>
        <tissue evidence="3">Root</tissue>
    </source>
</reference>
<dbReference type="GO" id="GO:0047172">
    <property type="term" value="F:shikimate O-hydroxycinnamoyltransferase activity"/>
    <property type="evidence" value="ECO:0007669"/>
    <property type="project" value="UniProtKB-EC"/>
</dbReference>
<evidence type="ECO:0000313" key="4">
    <source>
        <dbReference type="EMBL" id="RZB98694.1"/>
    </source>
</evidence>
<sequence>MADTVTVKVIEQCEVGPPPGTVPSTSIPLTFYDLPWLCCPPLKRIFFFNFPYSSQHFLQTLLPSLKHSLSLTLQHFFPFSSNLVFPPKPNPPHILHTQADSISFTVAESSADFTTLVSDSLKHVTLLHPFVPVLPPPRTLHDGTFLIPLMAIQVTVISHFGFTICITFRHVAADGRAFHHFMKFWASVCKSKGDLGLASLALPLHNRDIIQDPKGLKLVFLEELWNLLPENVESKGEIRDVPSDIVRHTFVLSHDHVEKLKKWVTIKCKSHGLEIPHLTTFVVTCSLIWVCKVKSEEAEVGTILPNNDESYILAFMADCRNRPECSIPLEYFGNCLVCGNAEVKRGKLVGENGVVEAALAIGSEVRHLQHETFEGAQTLMSNFTEFATVGKHMTILAGSPKLEVYQTDFGWGKPKRSEVVHVDNSGTISLSDCRDKEGRIEVGLALQKIQMNQFSTILEEHLTEIGVLD</sequence>
<name>A0A0B2REP2_GLYSO</name>
<dbReference type="SMR" id="A0A0B2REP2"/>
<dbReference type="InterPro" id="IPR023213">
    <property type="entry name" value="CAT-like_dom_sf"/>
</dbReference>
<dbReference type="EC" id="2.3.1.133" evidence="3"/>
<keyword evidence="5" id="KW-1185">Reference proteome</keyword>
<organism evidence="3">
    <name type="scientific">Glycine soja</name>
    <name type="common">Wild soybean</name>
    <dbReference type="NCBI Taxonomy" id="3848"/>
    <lineage>
        <taxon>Eukaryota</taxon>
        <taxon>Viridiplantae</taxon>
        <taxon>Streptophyta</taxon>
        <taxon>Embryophyta</taxon>
        <taxon>Tracheophyta</taxon>
        <taxon>Spermatophyta</taxon>
        <taxon>Magnoliopsida</taxon>
        <taxon>eudicotyledons</taxon>
        <taxon>Gunneridae</taxon>
        <taxon>Pentapetalae</taxon>
        <taxon>rosids</taxon>
        <taxon>fabids</taxon>
        <taxon>Fabales</taxon>
        <taxon>Fabaceae</taxon>
        <taxon>Papilionoideae</taxon>
        <taxon>50 kb inversion clade</taxon>
        <taxon>NPAAA clade</taxon>
        <taxon>indigoferoid/millettioid clade</taxon>
        <taxon>Phaseoleae</taxon>
        <taxon>Glycine</taxon>
        <taxon>Glycine subgen. Soja</taxon>
    </lineage>
</organism>
<evidence type="ECO:0000313" key="3">
    <source>
        <dbReference type="EMBL" id="KHN30328.1"/>
    </source>
</evidence>
<protein>
    <submittedName>
        <fullName evidence="3">Anthocyanin 5-aromatic acyltransferase</fullName>
        <ecNumber evidence="3">2.3.1.133</ecNumber>
    </submittedName>
    <submittedName>
        <fullName evidence="4">Coumaroyl-CoA:anthocyanidin 3-O-glucoside-6''-O-coumaroyltransferase 1</fullName>
    </submittedName>
</protein>
<proteinExistence type="predicted"/>
<dbReference type="Proteomes" id="UP000053555">
    <property type="component" value="Unassembled WGS sequence"/>
</dbReference>